<dbReference type="PANTHER" id="PTHR13398:SF0">
    <property type="entry name" value="GDP-FUCOSE PROTEIN O-FUCOSYLTRANSFERASE 2"/>
    <property type="match status" value="1"/>
</dbReference>
<evidence type="ECO:0000313" key="6">
    <source>
        <dbReference type="Proteomes" id="UP001219525"/>
    </source>
</evidence>
<accession>A0AAD6YUW1</accession>
<evidence type="ECO:0000256" key="1">
    <source>
        <dbReference type="ARBA" id="ARBA00022679"/>
    </source>
</evidence>
<dbReference type="PANTHER" id="PTHR13398">
    <property type="entry name" value="GDP-FUCOSE PROTEIN O-FUCOSYLTRANSFERASE 2"/>
    <property type="match status" value="1"/>
</dbReference>
<keyword evidence="3" id="KW-0119">Carbohydrate metabolism</keyword>
<name>A0AAD6YUW1_9AGAR</name>
<reference evidence="5" key="1">
    <citation type="submission" date="2023-03" db="EMBL/GenBank/DDBJ databases">
        <title>Massive genome expansion in bonnet fungi (Mycena s.s.) driven by repeated elements and novel gene families across ecological guilds.</title>
        <authorList>
            <consortium name="Lawrence Berkeley National Laboratory"/>
            <person name="Harder C.B."/>
            <person name="Miyauchi S."/>
            <person name="Viragh M."/>
            <person name="Kuo A."/>
            <person name="Thoen E."/>
            <person name="Andreopoulos B."/>
            <person name="Lu D."/>
            <person name="Skrede I."/>
            <person name="Drula E."/>
            <person name="Henrissat B."/>
            <person name="Morin E."/>
            <person name="Kohler A."/>
            <person name="Barry K."/>
            <person name="LaButti K."/>
            <person name="Morin E."/>
            <person name="Salamov A."/>
            <person name="Lipzen A."/>
            <person name="Mereny Z."/>
            <person name="Hegedus B."/>
            <person name="Baldrian P."/>
            <person name="Stursova M."/>
            <person name="Weitz H."/>
            <person name="Taylor A."/>
            <person name="Grigoriev I.V."/>
            <person name="Nagy L.G."/>
            <person name="Martin F."/>
            <person name="Kauserud H."/>
        </authorList>
    </citation>
    <scope>NUCLEOTIDE SEQUENCE</scope>
    <source>
        <strain evidence="5">9144</strain>
    </source>
</reference>
<dbReference type="GO" id="GO:0006004">
    <property type="term" value="P:fucose metabolic process"/>
    <property type="evidence" value="ECO:0007669"/>
    <property type="project" value="UniProtKB-KW"/>
</dbReference>
<evidence type="ECO:0000256" key="4">
    <source>
        <dbReference type="SAM" id="Phobius"/>
    </source>
</evidence>
<dbReference type="GO" id="GO:0046922">
    <property type="term" value="F:peptide-O-fucosyltransferase activity"/>
    <property type="evidence" value="ECO:0007669"/>
    <property type="project" value="InterPro"/>
</dbReference>
<comment type="caution">
    <text evidence="5">The sequence shown here is derived from an EMBL/GenBank/DDBJ whole genome shotgun (WGS) entry which is preliminary data.</text>
</comment>
<dbReference type="Gene3D" id="3.40.50.11350">
    <property type="match status" value="1"/>
</dbReference>
<evidence type="ECO:0000256" key="3">
    <source>
        <dbReference type="ARBA" id="ARBA00023277"/>
    </source>
</evidence>
<dbReference type="InterPro" id="IPR045130">
    <property type="entry name" value="OFUT2-like"/>
</dbReference>
<dbReference type="AlphaFoldDB" id="A0AAD6YUW1"/>
<keyword evidence="6" id="KW-1185">Reference proteome</keyword>
<keyword evidence="4" id="KW-0472">Membrane</keyword>
<dbReference type="EMBL" id="JARJCW010000001">
    <property type="protein sequence ID" value="KAJ7230244.1"/>
    <property type="molecule type" value="Genomic_DNA"/>
</dbReference>
<dbReference type="CDD" id="cd11296">
    <property type="entry name" value="O-FucT_like"/>
    <property type="match status" value="1"/>
</dbReference>
<feature type="transmembrane region" description="Helical" evidence="4">
    <location>
        <begin position="34"/>
        <end position="52"/>
    </location>
</feature>
<evidence type="ECO:0000313" key="5">
    <source>
        <dbReference type="EMBL" id="KAJ7230244.1"/>
    </source>
</evidence>
<keyword evidence="2" id="KW-0294">Fucose metabolism</keyword>
<sequence length="386" mass="43834">MSMSNPRQGSARCILSSPCHCQWRRHYSLRLGDLSSRFFFVCSGALLCVYLLQGSFPPHQTRIGLAGLAELPHTVAMHADALHPYASLNGPPIITPSYQENLRDSTKYVTSWGGEAGWTNDVIAIMNLVYLGLITDRVPILPHHTSIHLDNAPRLPFSDVFDLPRLRRALDKPILDSIPDDLGCWSVWSSVQGDEKKPRWSPVPTKLNIDISYTQAPPWIKLFPGLKYDMHCTFWSLAALVLSRTQPLPSPQRHLSLPPFECESDYSPVWRDVGQHMRWTASLESLADQYIRQALGAKAKNSIPPFISVHARHSDFTIYCPRANPRCFAPLSAIAKQVEERNRIRVDHVFVTSDERNQMWWDQVAQMGWRTADHGRLKTEEAHGVW</sequence>
<gene>
    <name evidence="5" type="ORF">GGX14DRAFT_410216</name>
</gene>
<protein>
    <submittedName>
        <fullName evidence="5">Uncharacterized protein</fullName>
    </submittedName>
</protein>
<evidence type="ECO:0000256" key="2">
    <source>
        <dbReference type="ARBA" id="ARBA00023253"/>
    </source>
</evidence>
<proteinExistence type="predicted"/>
<organism evidence="5 6">
    <name type="scientific">Mycena pura</name>
    <dbReference type="NCBI Taxonomy" id="153505"/>
    <lineage>
        <taxon>Eukaryota</taxon>
        <taxon>Fungi</taxon>
        <taxon>Dikarya</taxon>
        <taxon>Basidiomycota</taxon>
        <taxon>Agaricomycotina</taxon>
        <taxon>Agaricomycetes</taxon>
        <taxon>Agaricomycetidae</taxon>
        <taxon>Agaricales</taxon>
        <taxon>Marasmiineae</taxon>
        <taxon>Mycenaceae</taxon>
        <taxon>Mycena</taxon>
    </lineage>
</organism>
<dbReference type="Proteomes" id="UP001219525">
    <property type="component" value="Unassembled WGS sequence"/>
</dbReference>
<keyword evidence="4" id="KW-1133">Transmembrane helix</keyword>
<keyword evidence="1" id="KW-0808">Transferase</keyword>
<keyword evidence="4" id="KW-0812">Transmembrane</keyword>